<proteinExistence type="predicted"/>
<evidence type="ECO:0000313" key="2">
    <source>
        <dbReference type="Proteomes" id="UP000002376"/>
    </source>
</evidence>
<reference evidence="1 2" key="1">
    <citation type="journal article" date="2010" name="Stand. Genomic Sci.">
        <title>Complete genome sequence of Thermosphaera aggregans type strain (M11TL).</title>
        <authorList>
            <person name="Spring S."/>
            <person name="Rachel R."/>
            <person name="Lapidus A."/>
            <person name="Davenport K."/>
            <person name="Tice H."/>
            <person name="Copeland A."/>
            <person name="Cheng J.F."/>
            <person name="Lucas S."/>
            <person name="Chen F."/>
            <person name="Nolan M."/>
            <person name="Bruce D."/>
            <person name="Goodwin L."/>
            <person name="Pitluck S."/>
            <person name="Ivanova N."/>
            <person name="Mavromatis K."/>
            <person name="Ovchinnikova G."/>
            <person name="Pati A."/>
            <person name="Chen A."/>
            <person name="Palaniappan K."/>
            <person name="Land M."/>
            <person name="Hauser L."/>
            <person name="Chang Y.J."/>
            <person name="Jeffries C.C."/>
            <person name="Brettin T."/>
            <person name="Detter J.C."/>
            <person name="Tapia R."/>
            <person name="Han C."/>
            <person name="Heimerl T."/>
            <person name="Weikl F."/>
            <person name="Brambilla E."/>
            <person name="Goker M."/>
            <person name="Bristow J."/>
            <person name="Eisen J.A."/>
            <person name="Markowitz V."/>
            <person name="Hugenholtz P."/>
            <person name="Kyrpides N.C."/>
            <person name="Klenk H.P."/>
        </authorList>
    </citation>
    <scope>NUCLEOTIDE SEQUENCE [LARGE SCALE GENOMIC DNA]</scope>
    <source>
        <strain evidence="2">DSM 11486 / M11TL</strain>
    </source>
</reference>
<gene>
    <name evidence="1" type="ordered locus">Tagg_0977</name>
</gene>
<reference key="3">
    <citation type="submission" date="2010-02" db="EMBL/GenBank/DDBJ databases">
        <title>Complete genome sequence of Thermosphaera aggregans type strain (M11TL).</title>
        <authorList>
            <consortium name="US DOE Joint Genome Institute (JGI-PGF)"/>
            <person name="Spring S."/>
            <person name="Lapidus A."/>
            <person name="Munk C."/>
            <person name="Schroeder M."/>
            <person name="Glavina Del Rio T."/>
            <person name="Tice H."/>
            <person name="Copeland A."/>
            <person name="Cheng J.-F."/>
            <person name="Lucas S."/>
            <person name="Chen F."/>
            <person name="Nolan M."/>
            <person name="Bruce D."/>
            <person name="Goodwin L."/>
            <person name="Pitluck S."/>
            <person name="Ivanova N."/>
            <person name="Mavromatis K."/>
            <person name="Ovchinnikova G."/>
            <person name="Pati A."/>
            <person name="Chen A."/>
            <person name="Palaniappan K."/>
            <person name="Land M."/>
            <person name="Hauser L."/>
            <person name="Chang Y.-J."/>
            <person name="Jeffries C.C."/>
            <person name="Brettin T."/>
            <person name="Detter J.C."/>
            <person name="Tapia R."/>
            <person name="Han C."/>
            <person name="Chain P."/>
            <person name="Heimerl T."/>
            <person name="Weik F."/>
            <person name="Goker M."/>
            <person name="Rachel R."/>
            <person name="Bristow J."/>
            <person name="Eisen J.A."/>
            <person name="Markowitz V."/>
            <person name="Hugenholtz P."/>
            <person name="Kyrpides N.C."/>
            <person name="Klenk H.-P."/>
        </authorList>
    </citation>
    <scope>NUCLEOTIDE SEQUENCE</scope>
    <source>
        <strain>DSM 11486</strain>
    </source>
</reference>
<dbReference type="AlphaFoldDB" id="D5U297"/>
<accession>D5U297</accession>
<dbReference type="GeneID" id="9165999"/>
<dbReference type="OrthoDB" id="10147at2157"/>
<dbReference type="STRING" id="633148.Tagg_0977"/>
<dbReference type="Proteomes" id="UP000002376">
    <property type="component" value="Chromosome"/>
</dbReference>
<evidence type="ECO:0000313" key="1">
    <source>
        <dbReference type="EMBL" id="ADG91247.1"/>
    </source>
</evidence>
<dbReference type="RefSeq" id="WP_013129840.1">
    <property type="nucleotide sequence ID" value="NC_014160.1"/>
</dbReference>
<dbReference type="HOGENOM" id="CLU_117974_0_0_2"/>
<dbReference type="eggNOG" id="arCOG05710">
    <property type="taxonomic scope" value="Archaea"/>
</dbReference>
<dbReference type="KEGG" id="tag:Tagg_0977"/>
<reference evidence="2" key="2">
    <citation type="journal article" date="2010" name="Stand. Genomic Sci.">
        <title>Complete genome sequence of Thermosphaera aggregans type strain (M11TLT).</title>
        <authorList>
            <person name="Spring S."/>
            <person name="Rachel R."/>
            <person name="Lapidus A."/>
            <person name="Davenport K."/>
            <person name="Tice H."/>
            <person name="Copeland A."/>
            <person name="Cheng J.-F."/>
            <person name="Lucas S."/>
            <person name="Chen F."/>
            <person name="Nolan M."/>
            <person name="Bruce D."/>
            <person name="Goodwin L."/>
            <person name="Pitluck S."/>
            <person name="Ivanova N."/>
            <person name="Mavromatis K."/>
            <person name="Ovchinnikova G."/>
            <person name="Pati A."/>
            <person name="Chen A."/>
            <person name="Palaniappan K."/>
            <person name="Land M."/>
            <person name="Hauser L."/>
            <person name="Chang Y.-J."/>
            <person name="Jeffries C.C."/>
            <person name="Brettin T."/>
            <person name="Detter J.C."/>
            <person name="Tapia R."/>
            <person name="Han C."/>
            <person name="Heimerl T."/>
            <person name="Weikl F."/>
            <person name="Brambilla E."/>
            <person name="Goker M."/>
            <person name="Bristow J."/>
            <person name="Eisen J.A."/>
            <person name="Markowitz V."/>
            <person name="Hugenholtz P."/>
            <person name="Kyrpides N.C."/>
            <person name="Klenk H.-P."/>
        </authorList>
    </citation>
    <scope>NUCLEOTIDE SEQUENCE [LARGE SCALE GENOMIC DNA]</scope>
    <source>
        <strain evidence="2">DSM 11486 / M11TL</strain>
    </source>
</reference>
<protein>
    <submittedName>
        <fullName evidence="1">Uncharacterized protein</fullName>
    </submittedName>
</protein>
<keyword evidence="2" id="KW-1185">Reference proteome</keyword>
<sequence length="170" mass="19766">MSDSKPSPDLRLYEKLLMMFPGYKGYKEKELVRETDRVVRDELYRKLKKSVSDLKNFYSTIVSSAGSTPASERVEKLIYRLDSLAEKTRHAPYGYRPLFHAFKVDENVLDRILEHDLNMGVTVEELNKTTSSRPSSILEVEKFLSDVEKLIEKYQSLLEERDRILSGIAR</sequence>
<organism evidence="1 2">
    <name type="scientific">Thermosphaera aggregans (strain DSM 11486 / M11TL)</name>
    <dbReference type="NCBI Taxonomy" id="633148"/>
    <lineage>
        <taxon>Archaea</taxon>
        <taxon>Thermoproteota</taxon>
        <taxon>Thermoprotei</taxon>
        <taxon>Desulfurococcales</taxon>
        <taxon>Desulfurococcaceae</taxon>
        <taxon>Thermosphaera</taxon>
    </lineage>
</organism>
<dbReference type="EMBL" id="CP001939">
    <property type="protein sequence ID" value="ADG91247.1"/>
    <property type="molecule type" value="Genomic_DNA"/>
</dbReference>
<name>D5U297_THEAM</name>